<dbReference type="PANTHER" id="PTHR48061">
    <property type="entry name" value="LEUCINE-RICH REPEAT RECEPTOR PROTEIN KINASE EMS1-LIKE-RELATED"/>
    <property type="match status" value="1"/>
</dbReference>
<keyword evidence="13" id="KW-1185">Reference proteome</keyword>
<name>A0A660KR65_9ROSI</name>
<reference evidence="12 13" key="1">
    <citation type="submission" date="2019-06" db="EMBL/GenBank/DDBJ databases">
        <title>A chromosomal-level reference genome of Carpinus fangiana (Coryloideae, Betulaceae).</title>
        <authorList>
            <person name="Yang X."/>
            <person name="Wang Z."/>
            <person name="Zhang L."/>
            <person name="Hao G."/>
            <person name="Liu J."/>
            <person name="Yang Y."/>
        </authorList>
    </citation>
    <scope>NUCLEOTIDE SEQUENCE [LARGE SCALE GENOMIC DNA]</scope>
    <source>
        <strain evidence="12">Cfa_2016G</strain>
        <tissue evidence="12">Leaf</tissue>
    </source>
</reference>
<keyword evidence="9" id="KW-0325">Glycoprotein</keyword>
<dbReference type="Pfam" id="PF08263">
    <property type="entry name" value="LRRNT_2"/>
    <property type="match status" value="1"/>
</dbReference>
<organism evidence="12 13">
    <name type="scientific">Carpinus fangiana</name>
    <dbReference type="NCBI Taxonomy" id="176857"/>
    <lineage>
        <taxon>Eukaryota</taxon>
        <taxon>Viridiplantae</taxon>
        <taxon>Streptophyta</taxon>
        <taxon>Embryophyta</taxon>
        <taxon>Tracheophyta</taxon>
        <taxon>Spermatophyta</taxon>
        <taxon>Magnoliopsida</taxon>
        <taxon>eudicotyledons</taxon>
        <taxon>Gunneridae</taxon>
        <taxon>Pentapetalae</taxon>
        <taxon>rosids</taxon>
        <taxon>fabids</taxon>
        <taxon>Fagales</taxon>
        <taxon>Betulaceae</taxon>
        <taxon>Carpinus</taxon>
    </lineage>
</organism>
<evidence type="ECO:0000256" key="1">
    <source>
        <dbReference type="ARBA" id="ARBA00004479"/>
    </source>
</evidence>
<feature type="transmembrane region" description="Helical" evidence="10">
    <location>
        <begin position="289"/>
        <end position="312"/>
    </location>
</feature>
<evidence type="ECO:0000313" key="12">
    <source>
        <dbReference type="EMBL" id="KAE8037918.1"/>
    </source>
</evidence>
<keyword evidence="7 10" id="KW-0472">Membrane</keyword>
<evidence type="ECO:0000256" key="9">
    <source>
        <dbReference type="ARBA" id="ARBA00023180"/>
    </source>
</evidence>
<gene>
    <name evidence="12" type="ORF">FH972_010468</name>
</gene>
<evidence type="ECO:0000313" key="13">
    <source>
        <dbReference type="Proteomes" id="UP000327013"/>
    </source>
</evidence>
<dbReference type="InterPro" id="IPR046956">
    <property type="entry name" value="RLP23-like"/>
</dbReference>
<keyword evidence="4" id="KW-0732">Signal</keyword>
<dbReference type="SUPFAM" id="SSF52058">
    <property type="entry name" value="L domain-like"/>
    <property type="match status" value="1"/>
</dbReference>
<evidence type="ECO:0000256" key="3">
    <source>
        <dbReference type="ARBA" id="ARBA00022692"/>
    </source>
</evidence>
<dbReference type="InterPro" id="IPR001611">
    <property type="entry name" value="Leu-rich_rpt"/>
</dbReference>
<dbReference type="PROSITE" id="PS51450">
    <property type="entry name" value="LRR"/>
    <property type="match status" value="1"/>
</dbReference>
<dbReference type="EMBL" id="CM017324">
    <property type="protein sequence ID" value="KAE8037918.1"/>
    <property type="molecule type" value="Genomic_DNA"/>
</dbReference>
<dbReference type="Gene3D" id="3.80.10.10">
    <property type="entry name" value="Ribonuclease Inhibitor"/>
    <property type="match status" value="2"/>
</dbReference>
<evidence type="ECO:0000256" key="7">
    <source>
        <dbReference type="ARBA" id="ARBA00023136"/>
    </source>
</evidence>
<keyword evidence="5" id="KW-0677">Repeat</keyword>
<dbReference type="Proteomes" id="UP000327013">
    <property type="component" value="Chromosome 4"/>
</dbReference>
<dbReference type="AlphaFoldDB" id="A0A660KR65"/>
<evidence type="ECO:0000256" key="10">
    <source>
        <dbReference type="SAM" id="Phobius"/>
    </source>
</evidence>
<evidence type="ECO:0000256" key="2">
    <source>
        <dbReference type="ARBA" id="ARBA00022614"/>
    </source>
</evidence>
<keyword evidence="3 10" id="KW-0812">Transmembrane</keyword>
<evidence type="ECO:0000256" key="5">
    <source>
        <dbReference type="ARBA" id="ARBA00022737"/>
    </source>
</evidence>
<dbReference type="OrthoDB" id="1394818at2759"/>
<accession>A0A660KR65</accession>
<dbReference type="PANTHER" id="PTHR48061:SF2">
    <property type="entry name" value="RECEPTOR LIKE PROTEIN 30-LIKE"/>
    <property type="match status" value="1"/>
</dbReference>
<evidence type="ECO:0000256" key="4">
    <source>
        <dbReference type="ARBA" id="ARBA00022729"/>
    </source>
</evidence>
<protein>
    <recommendedName>
        <fullName evidence="11">Leucine-rich repeat-containing N-terminal plant-type domain-containing protein</fullName>
    </recommendedName>
</protein>
<keyword evidence="6 10" id="KW-1133">Transmembrane helix</keyword>
<evidence type="ECO:0000256" key="6">
    <source>
        <dbReference type="ARBA" id="ARBA00022989"/>
    </source>
</evidence>
<feature type="domain" description="Leucine-rich repeat-containing N-terminal plant-type" evidence="11">
    <location>
        <begin position="35"/>
        <end position="72"/>
    </location>
</feature>
<dbReference type="GO" id="GO:0016020">
    <property type="term" value="C:membrane"/>
    <property type="evidence" value="ECO:0007669"/>
    <property type="project" value="UniProtKB-SubCell"/>
</dbReference>
<evidence type="ECO:0000256" key="8">
    <source>
        <dbReference type="ARBA" id="ARBA00023170"/>
    </source>
</evidence>
<dbReference type="InterPro" id="IPR013210">
    <property type="entry name" value="LRR_N_plant-typ"/>
</dbReference>
<comment type="subcellular location">
    <subcellularLocation>
        <location evidence="1">Membrane</location>
        <topology evidence="1">Single-pass type I membrane protein</topology>
    </subcellularLocation>
</comment>
<proteinExistence type="predicted"/>
<sequence>MRIPFFSWLFLVPICTLFLNFSTIFVVSHQCLDNQQFLLVELENSLIFNSALSTKLAKWNQSVDCCSWDGVTYNEGCVTGLDLSSEYILGGLNNSSNLFSLQHLQNLSLADNNFNNSQISTKFDKMANLSYLNLSQANFVEHIPIAILRFTRSLPPSVGLASCMLKAFPDFLRNQQVSLEFLDLSNNQIYGEIPASISETLATTYFSSLLSNKLNVSIPRSICNVIYLEVLGQIPSTKQFATFSETSYEGNQAECGFPLKSHYTYEETPRLSPPTYERKHRNYRIVIEWNYISAELGFVFGFGIVIGPFMFWKKWRIWYCRHVDDIFFSGSSPNCILEKNIITGVDMEIKG</sequence>
<dbReference type="Pfam" id="PF00560">
    <property type="entry name" value="LRR_1"/>
    <property type="match status" value="1"/>
</dbReference>
<keyword evidence="2" id="KW-0433">Leucine-rich repeat</keyword>
<dbReference type="InterPro" id="IPR032675">
    <property type="entry name" value="LRR_dom_sf"/>
</dbReference>
<keyword evidence="8" id="KW-0675">Receptor</keyword>
<evidence type="ECO:0000259" key="11">
    <source>
        <dbReference type="Pfam" id="PF08263"/>
    </source>
</evidence>